<gene>
    <name evidence="1" type="ORF">IAA64_00730</name>
</gene>
<evidence type="ECO:0000313" key="2">
    <source>
        <dbReference type="Proteomes" id="UP000886884"/>
    </source>
</evidence>
<name>A0A9D1P5S5_9FIRM</name>
<dbReference type="Proteomes" id="UP000886884">
    <property type="component" value="Unassembled WGS sequence"/>
</dbReference>
<reference evidence="1" key="2">
    <citation type="journal article" date="2021" name="PeerJ">
        <title>Extensive microbial diversity within the chicken gut microbiome revealed by metagenomics and culture.</title>
        <authorList>
            <person name="Gilroy R."/>
            <person name="Ravi A."/>
            <person name="Getino M."/>
            <person name="Pursley I."/>
            <person name="Horton D.L."/>
            <person name="Alikhan N.F."/>
            <person name="Baker D."/>
            <person name="Gharbi K."/>
            <person name="Hall N."/>
            <person name="Watson M."/>
            <person name="Adriaenssens E.M."/>
            <person name="Foster-Nyarko E."/>
            <person name="Jarju S."/>
            <person name="Secka A."/>
            <person name="Antonio M."/>
            <person name="Oren A."/>
            <person name="Chaudhuri R.R."/>
            <person name="La Ragione R."/>
            <person name="Hildebrand F."/>
            <person name="Pallen M.J."/>
        </authorList>
    </citation>
    <scope>NUCLEOTIDE SEQUENCE</scope>
    <source>
        <strain evidence="1">CHK183-6373</strain>
    </source>
</reference>
<comment type="caution">
    <text evidence="1">The sequence shown here is derived from an EMBL/GenBank/DDBJ whole genome shotgun (WGS) entry which is preliminary data.</text>
</comment>
<dbReference type="EMBL" id="DVOT01000016">
    <property type="protein sequence ID" value="HIV26466.1"/>
    <property type="molecule type" value="Genomic_DNA"/>
</dbReference>
<evidence type="ECO:0000313" key="1">
    <source>
        <dbReference type="EMBL" id="HIV26466.1"/>
    </source>
</evidence>
<sequence>MIKRRFSQRALAYGLSAVLALSAVLLSLYLPDTLARLGDGALLRQAHEEPFSWTGYRAREWREGAQLFLLDEARSGGAATLSHGNAENAPELPTAVEALFLLILQDGVLAVERGVLRGEWEGLAVEEEYDVFTYRDAERVCRIYASAQSGTIARAEWESKDTQNFAERLFSMVESYNALAQAEKDAIAADEGGRGTRQFLWTAACDVLGLEFGRYLDGTEAALLLGQAGLSAQTADAAAFPAEAQSDGNGEANYAIAGDSFSAEAPQFSGENAVQSASDAFLILGEWENALDARDMPIVFVDAENRYEVHLKAQDGALVFALLPAI</sequence>
<organism evidence="1 2">
    <name type="scientific">Candidatus Ornithocaccomicrobium faecavium</name>
    <dbReference type="NCBI Taxonomy" id="2840890"/>
    <lineage>
        <taxon>Bacteria</taxon>
        <taxon>Bacillati</taxon>
        <taxon>Bacillota</taxon>
        <taxon>Clostridia</taxon>
        <taxon>Candidatus Ornithocaccomicrobium</taxon>
    </lineage>
</organism>
<protein>
    <submittedName>
        <fullName evidence="1">Uncharacterized protein</fullName>
    </submittedName>
</protein>
<proteinExistence type="predicted"/>
<reference evidence="1" key="1">
    <citation type="submission" date="2020-10" db="EMBL/GenBank/DDBJ databases">
        <authorList>
            <person name="Gilroy R."/>
        </authorList>
    </citation>
    <scope>NUCLEOTIDE SEQUENCE</scope>
    <source>
        <strain evidence="1">CHK183-6373</strain>
    </source>
</reference>
<accession>A0A9D1P5S5</accession>
<dbReference type="AlphaFoldDB" id="A0A9D1P5S5"/>